<dbReference type="AlphaFoldDB" id="A0A9W8XY99"/>
<comment type="caution">
    <text evidence="2">The sequence shown here is derived from an EMBL/GenBank/DDBJ whole genome shotgun (WGS) entry which is preliminary data.</text>
</comment>
<dbReference type="OrthoDB" id="10662424at2759"/>
<name>A0A9W8XY99_9PLEO</name>
<evidence type="ECO:0000256" key="1">
    <source>
        <dbReference type="SAM" id="MobiDB-lite"/>
    </source>
</evidence>
<proteinExistence type="predicted"/>
<dbReference type="EMBL" id="JAPEUX010000001">
    <property type="protein sequence ID" value="KAJ4360795.1"/>
    <property type="molecule type" value="Genomic_DNA"/>
</dbReference>
<evidence type="ECO:0000313" key="2">
    <source>
        <dbReference type="EMBL" id="KAJ4360795.1"/>
    </source>
</evidence>
<organism evidence="2 3">
    <name type="scientific">Didymosphaeria variabile</name>
    <dbReference type="NCBI Taxonomy" id="1932322"/>
    <lineage>
        <taxon>Eukaryota</taxon>
        <taxon>Fungi</taxon>
        <taxon>Dikarya</taxon>
        <taxon>Ascomycota</taxon>
        <taxon>Pezizomycotina</taxon>
        <taxon>Dothideomycetes</taxon>
        <taxon>Pleosporomycetidae</taxon>
        <taxon>Pleosporales</taxon>
        <taxon>Massarineae</taxon>
        <taxon>Didymosphaeriaceae</taxon>
        <taxon>Didymosphaeria</taxon>
    </lineage>
</organism>
<reference evidence="2" key="1">
    <citation type="submission" date="2022-10" db="EMBL/GenBank/DDBJ databases">
        <title>Tapping the CABI collections for fungal endophytes: first genome assemblies for Collariella, Neodidymelliopsis, Ascochyta clinopodiicola, Didymella pomorum, Didymosphaeria variabile, Neocosmospora piperis and Neocucurbitaria cava.</title>
        <authorList>
            <person name="Hill R."/>
        </authorList>
    </citation>
    <scope>NUCLEOTIDE SEQUENCE</scope>
    <source>
        <strain evidence="2">IMI 356815</strain>
    </source>
</reference>
<dbReference type="RefSeq" id="XP_056076997.1">
    <property type="nucleotide sequence ID" value="XM_056210175.1"/>
</dbReference>
<gene>
    <name evidence="2" type="ORF">N0V89_001362</name>
</gene>
<feature type="compositionally biased region" description="Acidic residues" evidence="1">
    <location>
        <begin position="87"/>
        <end position="105"/>
    </location>
</feature>
<feature type="compositionally biased region" description="Acidic residues" evidence="1">
    <location>
        <begin position="66"/>
        <end position="77"/>
    </location>
</feature>
<dbReference type="Proteomes" id="UP001140513">
    <property type="component" value="Unassembled WGS sequence"/>
</dbReference>
<protein>
    <submittedName>
        <fullName evidence="2">Uncharacterized protein</fullName>
    </submittedName>
</protein>
<evidence type="ECO:0000313" key="3">
    <source>
        <dbReference type="Proteomes" id="UP001140513"/>
    </source>
</evidence>
<accession>A0A9W8XY99</accession>
<dbReference type="GeneID" id="80904892"/>
<feature type="region of interest" description="Disordered" evidence="1">
    <location>
        <begin position="49"/>
        <end position="110"/>
    </location>
</feature>
<sequence>MVWDLESGDIPQEYFDEDERLRCVEGREVVQLSGPSRLGLGWVWDHEEKLPQDHAEEQQEFTCRSEEDDEEDDEEEKGEGKTQPGEEGSDSEEDDMEYDEGENVGEEVREELAWLEAHIRRPE</sequence>
<keyword evidence="3" id="KW-1185">Reference proteome</keyword>